<dbReference type="InterPro" id="IPR036291">
    <property type="entry name" value="NAD(P)-bd_dom_sf"/>
</dbReference>
<dbReference type="Proteomes" id="UP000239237">
    <property type="component" value="Unassembled WGS sequence"/>
</dbReference>
<dbReference type="SUPFAM" id="SSF51735">
    <property type="entry name" value="NAD(P)-binding Rossmann-fold domains"/>
    <property type="match status" value="1"/>
</dbReference>
<dbReference type="PANTHER" id="PTHR44169">
    <property type="entry name" value="NADPH-DEPENDENT 1-ACYLDIHYDROXYACETONE PHOSPHATE REDUCTASE"/>
    <property type="match status" value="1"/>
</dbReference>
<evidence type="ECO:0000256" key="1">
    <source>
        <dbReference type="ARBA" id="ARBA00006484"/>
    </source>
</evidence>
<evidence type="ECO:0000256" key="2">
    <source>
        <dbReference type="ARBA" id="ARBA00023002"/>
    </source>
</evidence>
<dbReference type="Gene3D" id="3.40.50.720">
    <property type="entry name" value="NAD(P)-binding Rossmann-like Domain"/>
    <property type="match status" value="1"/>
</dbReference>
<dbReference type="NCBIfam" id="NF004826">
    <property type="entry name" value="PRK06182.1"/>
    <property type="match status" value="1"/>
</dbReference>
<dbReference type="InterPro" id="IPR002347">
    <property type="entry name" value="SDR_fam"/>
</dbReference>
<reference evidence="5 6" key="1">
    <citation type="submission" date="2018-02" db="EMBL/GenBank/DDBJ databases">
        <authorList>
            <person name="Cohen D.B."/>
            <person name="Kent A.D."/>
        </authorList>
    </citation>
    <scope>NUCLEOTIDE SEQUENCE [LARGE SCALE GENOMIC DNA]</scope>
    <source>
        <strain evidence="5 6">CECT 9216</strain>
    </source>
</reference>
<dbReference type="PANTHER" id="PTHR44169:SF6">
    <property type="entry name" value="NADPH-DEPENDENT 1-ACYLDIHYDROXYACETONE PHOSPHATE REDUCTASE"/>
    <property type="match status" value="1"/>
</dbReference>
<accession>A0A2N9KA01</accession>
<keyword evidence="7" id="KW-1185">Reference proteome</keyword>
<evidence type="ECO:0000313" key="4">
    <source>
        <dbReference type="EMBL" id="SPD91629.1"/>
    </source>
</evidence>
<name>A0A2N9KA01_9LACO</name>
<sequence>MLENTVRSKVNRLISLLIVKSYFETLRQYMSYRTKNGEHKRMTKQKIVLITGASSGIGYQAAEKLSTHGFKVYGAARRTEKMSPLSSLGIIPLRMDLTDEHSIKSAVAYIIDQEGQIDILINNAGYGSYGAIENVPIEEAKKQFGTNLFGLATLVQLVLPHMRHQKYGRIVNISSMAGRMTTYMGAWYHATKYALEGFSDALRMEVKPFGIDVILIEPGGIKTDWGTIAAENLRKTSVDTPYAEHALAASKRMHQLYTSSRLTDPDVVASTIVKSVTTKRPKPRYLVGYGAKILVSLHAILPTRIFDKLIQKVV</sequence>
<dbReference type="GO" id="GO:0031132">
    <property type="term" value="F:serine 3-dehydrogenase activity"/>
    <property type="evidence" value="ECO:0007669"/>
    <property type="project" value="UniProtKB-EC"/>
</dbReference>
<dbReference type="CDD" id="cd05374">
    <property type="entry name" value="17beta-HSD-like_SDR_c"/>
    <property type="match status" value="1"/>
</dbReference>
<dbReference type="EC" id="1.1.1.276" evidence="5"/>
<dbReference type="PRINTS" id="PR00080">
    <property type="entry name" value="SDRFAMILY"/>
</dbReference>
<organism evidence="5 6">
    <name type="scientific">Leuconostoc suionicum</name>
    <dbReference type="NCBI Taxonomy" id="1511761"/>
    <lineage>
        <taxon>Bacteria</taxon>
        <taxon>Bacillati</taxon>
        <taxon>Bacillota</taxon>
        <taxon>Bacilli</taxon>
        <taxon>Lactobacillales</taxon>
        <taxon>Lactobacillaceae</taxon>
        <taxon>Leuconostoc</taxon>
    </lineage>
</organism>
<dbReference type="EMBL" id="OKQR01000001">
    <property type="protein sequence ID" value="SPD91629.1"/>
    <property type="molecule type" value="Genomic_DNA"/>
</dbReference>
<evidence type="ECO:0000313" key="7">
    <source>
        <dbReference type="Proteomes" id="UP000239237"/>
    </source>
</evidence>
<dbReference type="EMBL" id="OKQU01000001">
    <property type="protein sequence ID" value="SPE06885.1"/>
    <property type="molecule type" value="Genomic_DNA"/>
</dbReference>
<evidence type="ECO:0000256" key="3">
    <source>
        <dbReference type="RuleBase" id="RU000363"/>
    </source>
</evidence>
<dbReference type="PRINTS" id="PR00081">
    <property type="entry name" value="GDHRDH"/>
</dbReference>
<comment type="similarity">
    <text evidence="1 3">Belongs to the short-chain dehydrogenases/reductases (SDR) family.</text>
</comment>
<gene>
    <name evidence="5" type="primary">sdh</name>
    <name evidence="4" type="ORF">LES8486_00613</name>
    <name evidence="5" type="ORF">LES9216_00760</name>
</gene>
<evidence type="ECO:0000313" key="6">
    <source>
        <dbReference type="Proteomes" id="UP000237923"/>
    </source>
</evidence>
<keyword evidence="2 5" id="KW-0560">Oxidoreductase</keyword>
<evidence type="ECO:0000313" key="5">
    <source>
        <dbReference type="EMBL" id="SPE06885.1"/>
    </source>
</evidence>
<protein>
    <submittedName>
        <fullName evidence="5">Serine 3-dehydrogenase</fullName>
        <ecNumber evidence="5">1.1.1.276</ecNumber>
    </submittedName>
</protein>
<reference evidence="4 7" key="2">
    <citation type="submission" date="2018-02" db="EMBL/GenBank/DDBJ databases">
        <authorList>
            <person name="Rodrigo-Torres L."/>
            <person name="Arahal R. D."/>
            <person name="Lucena T."/>
        </authorList>
    </citation>
    <scope>NUCLEOTIDE SEQUENCE [LARGE SCALE GENOMIC DNA]</scope>
    <source>
        <strain evidence="4 7">CECT 8486</strain>
    </source>
</reference>
<dbReference type="Pfam" id="PF00106">
    <property type="entry name" value="adh_short"/>
    <property type="match status" value="1"/>
</dbReference>
<dbReference type="Proteomes" id="UP000237923">
    <property type="component" value="Unassembled WGS sequence"/>
</dbReference>
<proteinExistence type="inferred from homology"/>
<dbReference type="AlphaFoldDB" id="A0A2N9KA01"/>